<comment type="caution">
    <text evidence="1">The sequence shown here is derived from an EMBL/GenBank/DDBJ whole genome shotgun (WGS) entry which is preliminary data.</text>
</comment>
<dbReference type="RefSeq" id="WP_203983208.1">
    <property type="nucleotide sequence ID" value="NZ_BOOU01000024.1"/>
</dbReference>
<accession>A0A919QZC2</accession>
<dbReference type="AlphaFoldDB" id="A0A919QZC2"/>
<keyword evidence="2" id="KW-1185">Reference proteome</keyword>
<evidence type="ECO:0008006" key="3">
    <source>
        <dbReference type="Google" id="ProtNLM"/>
    </source>
</evidence>
<dbReference type="EMBL" id="BOOU01000024">
    <property type="protein sequence ID" value="GII76578.1"/>
    <property type="molecule type" value="Genomic_DNA"/>
</dbReference>
<evidence type="ECO:0000313" key="2">
    <source>
        <dbReference type="Proteomes" id="UP000655287"/>
    </source>
</evidence>
<sequence>MSGHIDVTPRRLRAAAAACTAAGEALVCTDDLFRWNAAPTARCFGLVEGASDELAGHYRDFHTEVGDFLGALSSGLETAATVLAAAADRIERTEELTADAVRRSGGR</sequence>
<gene>
    <name evidence="1" type="ORF">Sru01_15600</name>
</gene>
<organism evidence="1 2">
    <name type="scientific">Sphaerisporangium rufum</name>
    <dbReference type="NCBI Taxonomy" id="1381558"/>
    <lineage>
        <taxon>Bacteria</taxon>
        <taxon>Bacillati</taxon>
        <taxon>Actinomycetota</taxon>
        <taxon>Actinomycetes</taxon>
        <taxon>Streptosporangiales</taxon>
        <taxon>Streptosporangiaceae</taxon>
        <taxon>Sphaerisporangium</taxon>
    </lineage>
</organism>
<reference evidence="1" key="1">
    <citation type="submission" date="2021-01" db="EMBL/GenBank/DDBJ databases">
        <title>Whole genome shotgun sequence of Sphaerisporangium rufum NBRC 109079.</title>
        <authorList>
            <person name="Komaki H."/>
            <person name="Tamura T."/>
        </authorList>
    </citation>
    <scope>NUCLEOTIDE SEQUENCE</scope>
    <source>
        <strain evidence="1">NBRC 109079</strain>
    </source>
</reference>
<name>A0A919QZC2_9ACTN</name>
<proteinExistence type="predicted"/>
<dbReference type="Proteomes" id="UP000655287">
    <property type="component" value="Unassembled WGS sequence"/>
</dbReference>
<protein>
    <recommendedName>
        <fullName evidence="3">Excreted virulence factor EspC, type VII ESX diderm</fullName>
    </recommendedName>
</protein>
<evidence type="ECO:0000313" key="1">
    <source>
        <dbReference type="EMBL" id="GII76578.1"/>
    </source>
</evidence>